<evidence type="ECO:0000313" key="4">
    <source>
        <dbReference type="Proteomes" id="UP000245474"/>
    </source>
</evidence>
<evidence type="ECO:0000313" key="3">
    <source>
        <dbReference type="EMBL" id="PWG62224.1"/>
    </source>
</evidence>
<organism evidence="3 4">
    <name type="scientific">Sediminicurvatus halobius</name>
    <dbReference type="NCBI Taxonomy" id="2182432"/>
    <lineage>
        <taxon>Bacteria</taxon>
        <taxon>Pseudomonadati</taxon>
        <taxon>Pseudomonadota</taxon>
        <taxon>Gammaproteobacteria</taxon>
        <taxon>Chromatiales</taxon>
        <taxon>Ectothiorhodospiraceae</taxon>
        <taxon>Sediminicurvatus</taxon>
    </lineage>
</organism>
<proteinExistence type="predicted"/>
<evidence type="ECO:0000256" key="2">
    <source>
        <dbReference type="SAM" id="SignalP"/>
    </source>
</evidence>
<feature type="signal peptide" evidence="2">
    <location>
        <begin position="1"/>
        <end position="29"/>
    </location>
</feature>
<keyword evidence="4" id="KW-1185">Reference proteome</keyword>
<feature type="chain" id="PRO_5015632038" description="Lipoprotein" evidence="2">
    <location>
        <begin position="30"/>
        <end position="68"/>
    </location>
</feature>
<evidence type="ECO:0008006" key="5">
    <source>
        <dbReference type="Google" id="ProtNLM"/>
    </source>
</evidence>
<reference evidence="3 4" key="1">
    <citation type="submission" date="2018-05" db="EMBL/GenBank/DDBJ databases">
        <title>Spiribacter halobius sp. nov., a moderately halophilic bacterium isolated from marine solar saltern.</title>
        <authorList>
            <person name="Zheng W.-S."/>
            <person name="Lu D.-C."/>
            <person name="Du Z.-J."/>
        </authorList>
    </citation>
    <scope>NUCLEOTIDE SEQUENCE [LARGE SCALE GENOMIC DNA]</scope>
    <source>
        <strain evidence="3 4">E85</strain>
    </source>
</reference>
<dbReference type="RefSeq" id="WP_109679258.1">
    <property type="nucleotide sequence ID" value="NZ_CP086615.1"/>
</dbReference>
<name>A0A2U2MZR9_9GAMM</name>
<sequence length="68" mass="7410">MMRAGAVARLATGAAFALLLLAGCSNEGAYGDPWTNRAQEERLGDEGERDPETAKALRERARYNQADR</sequence>
<feature type="compositionally biased region" description="Basic and acidic residues" evidence="1">
    <location>
        <begin position="38"/>
        <end position="68"/>
    </location>
</feature>
<comment type="caution">
    <text evidence="3">The sequence shown here is derived from an EMBL/GenBank/DDBJ whole genome shotgun (WGS) entry which is preliminary data.</text>
</comment>
<feature type="region of interest" description="Disordered" evidence="1">
    <location>
        <begin position="28"/>
        <end position="68"/>
    </location>
</feature>
<dbReference type="EMBL" id="QFFI01000021">
    <property type="protein sequence ID" value="PWG62224.1"/>
    <property type="molecule type" value="Genomic_DNA"/>
</dbReference>
<accession>A0A2U2MZR9</accession>
<keyword evidence="2" id="KW-0732">Signal</keyword>
<protein>
    <recommendedName>
        <fullName evidence="5">Lipoprotein</fullName>
    </recommendedName>
</protein>
<dbReference type="PROSITE" id="PS51257">
    <property type="entry name" value="PROKAR_LIPOPROTEIN"/>
    <property type="match status" value="1"/>
</dbReference>
<evidence type="ECO:0000256" key="1">
    <source>
        <dbReference type="SAM" id="MobiDB-lite"/>
    </source>
</evidence>
<gene>
    <name evidence="3" type="ORF">DEM34_13025</name>
</gene>
<dbReference type="Proteomes" id="UP000245474">
    <property type="component" value="Unassembled WGS sequence"/>
</dbReference>
<dbReference type="AlphaFoldDB" id="A0A2U2MZR9"/>